<dbReference type="GO" id="GO:0071013">
    <property type="term" value="C:catalytic step 2 spliceosome"/>
    <property type="evidence" value="ECO:0007669"/>
    <property type="project" value="TreeGrafter"/>
</dbReference>
<dbReference type="GO" id="GO:0030620">
    <property type="term" value="F:U2 snRNA binding"/>
    <property type="evidence" value="ECO:0007669"/>
    <property type="project" value="TreeGrafter"/>
</dbReference>
<evidence type="ECO:0000313" key="1">
    <source>
        <dbReference type="EMBL" id="GIQ88600.1"/>
    </source>
</evidence>
<dbReference type="EMBL" id="BDIP01004219">
    <property type="protein sequence ID" value="GIQ88600.1"/>
    <property type="molecule type" value="Genomic_DNA"/>
</dbReference>
<reference evidence="1 2" key="1">
    <citation type="journal article" date="2018" name="PLoS ONE">
        <title>The draft genome of Kipferlia bialata reveals reductive genome evolution in fornicate parasites.</title>
        <authorList>
            <person name="Tanifuji G."/>
            <person name="Takabayashi S."/>
            <person name="Kume K."/>
            <person name="Takagi M."/>
            <person name="Nakayama T."/>
            <person name="Kamikawa R."/>
            <person name="Inagaki Y."/>
            <person name="Hashimoto T."/>
        </authorList>
    </citation>
    <scope>NUCLEOTIDE SEQUENCE [LARGE SCALE GENOMIC DNA]</scope>
    <source>
        <strain evidence="1">NY0173</strain>
    </source>
</reference>
<dbReference type="PANTHER" id="PTHR11140:SF0">
    <property type="entry name" value="PRE-MRNA-PROCESSING-SPLICING FACTOR 8"/>
    <property type="match status" value="1"/>
</dbReference>
<proteinExistence type="predicted"/>
<accession>A0A9K3D6J0</accession>
<feature type="non-terminal residue" evidence="1">
    <location>
        <position position="1"/>
    </location>
</feature>
<dbReference type="OrthoDB" id="1666395at2759"/>
<protein>
    <submittedName>
        <fullName evidence="1">Pre-mRNA-processing-splicing factor 8</fullName>
    </submittedName>
</protein>
<dbReference type="GO" id="GO:0005682">
    <property type="term" value="C:U5 snRNP"/>
    <property type="evidence" value="ECO:0007669"/>
    <property type="project" value="TreeGrafter"/>
</dbReference>
<gene>
    <name evidence="1" type="ORF">KIPB_010889</name>
</gene>
<sequence length="258" mass="27283">DIILGEQIVAPSMQRQLIADIEGGRDDQATSITTKTTNVHGDAMVVTTTSNYEQDSIVSVTDWRQRALACCGGLRAKAKEIFAPSLHNPDSPTLVLPEAVLERFVAISDIYTQCAGLLYGVKAEGIANTYEVKAVVIPPQFGSHKSVTFPTAHPPSHPALASLLPLGWIHTAPQILPGLASSSAIQHSHLVKAFPEWTQASLCVAAGIGPGSVGLSCHALNQAGLTWGESQNPDAHDESLFDQAWALTAGVHVSPSLE</sequence>
<dbReference type="GO" id="GO:0030619">
    <property type="term" value="F:U1 snRNA binding"/>
    <property type="evidence" value="ECO:0007669"/>
    <property type="project" value="TreeGrafter"/>
</dbReference>
<name>A0A9K3D6J0_9EUKA</name>
<dbReference type="GO" id="GO:0030623">
    <property type="term" value="F:U5 snRNA binding"/>
    <property type="evidence" value="ECO:0007669"/>
    <property type="project" value="TreeGrafter"/>
</dbReference>
<dbReference type="Gene3D" id="3.40.140.10">
    <property type="entry name" value="Cytidine Deaminase, domain 2"/>
    <property type="match status" value="1"/>
</dbReference>
<dbReference type="InterPro" id="IPR027652">
    <property type="entry name" value="PRP8"/>
</dbReference>
<dbReference type="GO" id="GO:0000244">
    <property type="term" value="P:spliceosomal tri-snRNP complex assembly"/>
    <property type="evidence" value="ECO:0007669"/>
    <property type="project" value="TreeGrafter"/>
</dbReference>
<organism evidence="1 2">
    <name type="scientific">Kipferlia bialata</name>
    <dbReference type="NCBI Taxonomy" id="797122"/>
    <lineage>
        <taxon>Eukaryota</taxon>
        <taxon>Metamonada</taxon>
        <taxon>Carpediemonas-like organisms</taxon>
        <taxon>Kipferlia</taxon>
    </lineage>
</organism>
<dbReference type="PANTHER" id="PTHR11140">
    <property type="entry name" value="PRE-MRNA SPLICING FACTOR PRP8"/>
    <property type="match status" value="1"/>
</dbReference>
<comment type="caution">
    <text evidence="1">The sequence shown here is derived from an EMBL/GenBank/DDBJ whole genome shotgun (WGS) entry which is preliminary data.</text>
</comment>
<dbReference type="AlphaFoldDB" id="A0A9K3D6J0"/>
<keyword evidence="2" id="KW-1185">Reference proteome</keyword>
<evidence type="ECO:0000313" key="2">
    <source>
        <dbReference type="Proteomes" id="UP000265618"/>
    </source>
</evidence>
<dbReference type="GO" id="GO:0017070">
    <property type="term" value="F:U6 snRNA binding"/>
    <property type="evidence" value="ECO:0007669"/>
    <property type="project" value="TreeGrafter"/>
</dbReference>
<dbReference type="Proteomes" id="UP000265618">
    <property type="component" value="Unassembled WGS sequence"/>
</dbReference>
<dbReference type="GO" id="GO:0097157">
    <property type="term" value="F:pre-mRNA intronic binding"/>
    <property type="evidence" value="ECO:0007669"/>
    <property type="project" value="TreeGrafter"/>
</dbReference>
<feature type="non-terminal residue" evidence="1">
    <location>
        <position position="258"/>
    </location>
</feature>